<feature type="transmembrane region" description="Helical" evidence="1">
    <location>
        <begin position="303"/>
        <end position="325"/>
    </location>
</feature>
<evidence type="ECO:0000256" key="1">
    <source>
        <dbReference type="SAM" id="Phobius"/>
    </source>
</evidence>
<dbReference type="AlphaFoldDB" id="A0A915N8H5"/>
<protein>
    <submittedName>
        <fullName evidence="3">Uncharacterized protein</fullName>
    </submittedName>
</protein>
<organism evidence="2 3">
    <name type="scientific">Meloidogyne javanica</name>
    <name type="common">Root-knot nematode worm</name>
    <dbReference type="NCBI Taxonomy" id="6303"/>
    <lineage>
        <taxon>Eukaryota</taxon>
        <taxon>Metazoa</taxon>
        <taxon>Ecdysozoa</taxon>
        <taxon>Nematoda</taxon>
        <taxon>Chromadorea</taxon>
        <taxon>Rhabditida</taxon>
        <taxon>Tylenchina</taxon>
        <taxon>Tylenchomorpha</taxon>
        <taxon>Tylenchoidea</taxon>
        <taxon>Meloidogynidae</taxon>
        <taxon>Meloidogyninae</taxon>
        <taxon>Meloidogyne</taxon>
        <taxon>Meloidogyne incognita group</taxon>
    </lineage>
</organism>
<feature type="transmembrane region" description="Helical" evidence="1">
    <location>
        <begin position="218"/>
        <end position="251"/>
    </location>
</feature>
<dbReference type="PANTHER" id="PTHR31154">
    <property type="entry name" value="MEMBRANE TRANSPORTER PROTEIN"/>
    <property type="match status" value="1"/>
</dbReference>
<feature type="transmembrane region" description="Helical" evidence="1">
    <location>
        <begin position="257"/>
        <end position="276"/>
    </location>
</feature>
<sequence>MSTNRIEQQNRLTIYLNSKTQKESEEESLQQPTNDQELKLTNFGRTKLFFRKYFLQGQLYSNEVCSDDDEEEVLEDVFNRYRKYIGFLLPCLFMQIMWWTLAFRYNFFRLFPTHYELPLTMVVGATVAGMTSEGGGAVAFPVMTLLLHIETEIARDFSLMVQSCGMTSAAFTILWMRIKLEWLFVSIWFSFAISLYVLNTQKKRRTHSGIVKFNWWKALILFVAGFIGGLCSAFAGSGVDICAFSVLTLLFRLSEKVATPTSVVLMAVSFQIFFIYKEKLFFEANTCVGFFWRHLIMSEVSTLAWFLKFFFLFFPNFFLLFKGIILRVQSL</sequence>
<proteinExistence type="predicted"/>
<keyword evidence="1" id="KW-1133">Transmembrane helix</keyword>
<evidence type="ECO:0000313" key="3">
    <source>
        <dbReference type="WBParaSite" id="scaffold9383_cov404.g13898"/>
    </source>
</evidence>
<dbReference type="Proteomes" id="UP000887561">
    <property type="component" value="Unplaced"/>
</dbReference>
<feature type="transmembrane region" description="Helical" evidence="1">
    <location>
        <begin position="121"/>
        <end position="147"/>
    </location>
</feature>
<accession>A0A915N8H5</accession>
<keyword evidence="1" id="KW-0812">Transmembrane</keyword>
<name>A0A915N8H5_MELJA</name>
<feature type="transmembrane region" description="Helical" evidence="1">
    <location>
        <begin position="159"/>
        <end position="176"/>
    </location>
</feature>
<reference evidence="3" key="1">
    <citation type="submission" date="2022-11" db="UniProtKB">
        <authorList>
            <consortium name="WormBaseParasite"/>
        </authorList>
    </citation>
    <scope>IDENTIFICATION</scope>
</reference>
<evidence type="ECO:0000313" key="2">
    <source>
        <dbReference type="Proteomes" id="UP000887561"/>
    </source>
</evidence>
<feature type="transmembrane region" description="Helical" evidence="1">
    <location>
        <begin position="84"/>
        <end position="101"/>
    </location>
</feature>
<dbReference type="WBParaSite" id="scaffold9383_cov404.g13898">
    <property type="protein sequence ID" value="scaffold9383_cov404.g13898"/>
    <property type="gene ID" value="scaffold9383_cov404.g13898"/>
</dbReference>
<keyword evidence="2" id="KW-1185">Reference proteome</keyword>
<dbReference type="PANTHER" id="PTHR31154:SF4">
    <property type="entry name" value="MEMBRANE TRANSPORTER PROTEIN"/>
    <property type="match status" value="1"/>
</dbReference>
<keyword evidence="1" id="KW-0472">Membrane</keyword>
<feature type="transmembrane region" description="Helical" evidence="1">
    <location>
        <begin position="182"/>
        <end position="198"/>
    </location>
</feature>